<organism evidence="1 2">
    <name type="scientific">Vibrio cincinnatiensis DSM 19608</name>
    <dbReference type="NCBI Taxonomy" id="1123491"/>
    <lineage>
        <taxon>Bacteria</taxon>
        <taxon>Pseudomonadati</taxon>
        <taxon>Pseudomonadota</taxon>
        <taxon>Gammaproteobacteria</taxon>
        <taxon>Vibrionales</taxon>
        <taxon>Vibrionaceae</taxon>
        <taxon>Vibrio</taxon>
    </lineage>
</organism>
<accession>A0A1T4P1M9</accession>
<dbReference type="AlphaFoldDB" id="A0A1T4P1M9"/>
<proteinExistence type="predicted"/>
<sequence length="43" mass="5153">MSHLRIPKNWTVQRSPLFFTKENVPQLCFLTTIQRKEYLVSCV</sequence>
<dbReference type="STRING" id="1123491.SAMN02745782_01558"/>
<name>A0A1T4P1M9_VIBCI</name>
<dbReference type="Proteomes" id="UP000190834">
    <property type="component" value="Unassembled WGS sequence"/>
</dbReference>
<reference evidence="2" key="1">
    <citation type="submission" date="2017-02" db="EMBL/GenBank/DDBJ databases">
        <authorList>
            <person name="Varghese N."/>
            <person name="Submissions S."/>
        </authorList>
    </citation>
    <scope>NUCLEOTIDE SEQUENCE [LARGE SCALE GENOMIC DNA]</scope>
    <source>
        <strain evidence="2">DSM 19608</strain>
    </source>
</reference>
<dbReference type="EMBL" id="FUXB01000006">
    <property type="protein sequence ID" value="SJZ85349.1"/>
    <property type="molecule type" value="Genomic_DNA"/>
</dbReference>
<protein>
    <submittedName>
        <fullName evidence="1">Uncharacterized protein</fullName>
    </submittedName>
</protein>
<evidence type="ECO:0000313" key="1">
    <source>
        <dbReference type="EMBL" id="SJZ85349.1"/>
    </source>
</evidence>
<gene>
    <name evidence="1" type="ORF">SAMN02745782_01558</name>
</gene>
<keyword evidence="2" id="KW-1185">Reference proteome</keyword>
<evidence type="ECO:0000313" key="2">
    <source>
        <dbReference type="Proteomes" id="UP000190834"/>
    </source>
</evidence>